<feature type="transmembrane region" description="Helical" evidence="5">
    <location>
        <begin position="250"/>
        <end position="270"/>
    </location>
</feature>
<dbReference type="InterPro" id="IPR051533">
    <property type="entry name" value="WaaL-like"/>
</dbReference>
<organism evidence="7 8">
    <name type="scientific">Alteromonas mediterranea (strain DSM 17117 / CIP 110805 / LMG 28347 / Deep ecotype)</name>
    <dbReference type="NCBI Taxonomy" id="1774373"/>
    <lineage>
        <taxon>Bacteria</taxon>
        <taxon>Pseudomonadati</taxon>
        <taxon>Pseudomonadota</taxon>
        <taxon>Gammaproteobacteria</taxon>
        <taxon>Alteromonadales</taxon>
        <taxon>Alteromonadaceae</taxon>
        <taxon>Alteromonas/Salinimonas group</taxon>
        <taxon>Alteromonas</taxon>
    </lineage>
</organism>
<protein>
    <recommendedName>
        <fullName evidence="6">O-antigen ligase-related domain-containing protein</fullName>
    </recommendedName>
</protein>
<feature type="transmembrane region" description="Helical" evidence="5">
    <location>
        <begin position="174"/>
        <end position="192"/>
    </location>
</feature>
<reference evidence="7 8" key="2">
    <citation type="journal article" date="2015" name="Antonie Van Leeuwenhoek">
        <title>Ecophysiological diversity of a novel member of the genus Alteromonas, and description of Alteromonas mediterranea sp. nov.</title>
        <authorList>
            <person name="Ivanova E.P."/>
            <person name="Lopez-Perez M."/>
            <person name="Zabalos M."/>
            <person name="Nguyen S.H."/>
            <person name="Webb H.K."/>
            <person name="Ryan J."/>
            <person name="Lagutin K."/>
            <person name="Vyssotski M."/>
            <person name="Crawford R.J."/>
            <person name="Rodriguez-Valera F."/>
        </authorList>
    </citation>
    <scope>NUCLEOTIDE SEQUENCE [LARGE SCALE GENOMIC DNA]</scope>
    <source>
        <strain evidence="8">DSM 17117 / CIP 110805 / LMG 28347 / Deep ecotype</strain>
    </source>
</reference>
<feature type="transmembrane region" description="Helical" evidence="5">
    <location>
        <begin position="386"/>
        <end position="403"/>
    </location>
</feature>
<keyword evidence="4 5" id="KW-0472">Membrane</keyword>
<evidence type="ECO:0000256" key="4">
    <source>
        <dbReference type="ARBA" id="ARBA00023136"/>
    </source>
</evidence>
<feature type="transmembrane region" description="Helical" evidence="5">
    <location>
        <begin position="348"/>
        <end position="366"/>
    </location>
</feature>
<feature type="transmembrane region" description="Helical" evidence="5">
    <location>
        <begin position="222"/>
        <end position="238"/>
    </location>
</feature>
<gene>
    <name evidence="7" type="ordered locus">MADE_1013210</name>
</gene>
<keyword evidence="2 5" id="KW-0812">Transmembrane</keyword>
<feature type="transmembrane region" description="Helical" evidence="5">
    <location>
        <begin position="86"/>
        <end position="105"/>
    </location>
</feature>
<feature type="transmembrane region" description="Helical" evidence="5">
    <location>
        <begin position="50"/>
        <end position="66"/>
    </location>
</feature>
<evidence type="ECO:0000256" key="1">
    <source>
        <dbReference type="ARBA" id="ARBA00004141"/>
    </source>
</evidence>
<accession>F2G8R6</accession>
<keyword evidence="8" id="KW-1185">Reference proteome</keyword>
<evidence type="ECO:0000256" key="3">
    <source>
        <dbReference type="ARBA" id="ARBA00022989"/>
    </source>
</evidence>
<feature type="transmembrane region" description="Helical" evidence="5">
    <location>
        <begin position="134"/>
        <end position="154"/>
    </location>
</feature>
<evidence type="ECO:0000256" key="2">
    <source>
        <dbReference type="ARBA" id="ARBA00022692"/>
    </source>
</evidence>
<dbReference type="PANTHER" id="PTHR37422:SF13">
    <property type="entry name" value="LIPOPOLYSACCHARIDE BIOSYNTHESIS PROTEIN PA4999-RELATED"/>
    <property type="match status" value="1"/>
</dbReference>
<reference evidence="7 8" key="1">
    <citation type="journal article" date="2008" name="ISME J.">
        <title>Comparative genomics of two ecotypes of the marine planktonic copiotroph Alteromonas macleodii suggests alternative lifestyles associated with different kinds of particulate organic matter.</title>
        <authorList>
            <person name="Ivars-Martinez E."/>
            <person name="Martin-Cuadrado A.B."/>
            <person name="D'Auria G."/>
            <person name="Mira A."/>
            <person name="Ferriera S."/>
            <person name="Johnson J."/>
            <person name="Friedman R."/>
            <person name="Rodriguez-Valera F."/>
        </authorList>
    </citation>
    <scope>NUCLEOTIDE SEQUENCE [LARGE SCALE GENOMIC DNA]</scope>
    <source>
        <strain evidence="8">DSM 17117 / CIP 110805 / LMG 28347 / Deep ecotype</strain>
    </source>
</reference>
<proteinExistence type="predicted"/>
<evidence type="ECO:0000259" key="6">
    <source>
        <dbReference type="Pfam" id="PF04932"/>
    </source>
</evidence>
<comment type="subcellular location">
    <subcellularLocation>
        <location evidence="1">Membrane</location>
        <topology evidence="1">Multi-pass membrane protein</topology>
    </subcellularLocation>
</comment>
<dbReference type="Pfam" id="PF04932">
    <property type="entry name" value="Wzy_C"/>
    <property type="match status" value="1"/>
</dbReference>
<dbReference type="InterPro" id="IPR007016">
    <property type="entry name" value="O-antigen_ligase-rel_domated"/>
</dbReference>
<feature type="transmembrane region" description="Helical" evidence="5">
    <location>
        <begin position="111"/>
        <end position="127"/>
    </location>
</feature>
<evidence type="ECO:0000313" key="8">
    <source>
        <dbReference type="Proteomes" id="UP000001870"/>
    </source>
</evidence>
<dbReference type="KEGG" id="amc:MADE_1013210"/>
<name>F2G8R6_ALTMD</name>
<feature type="transmembrane region" description="Helical" evidence="5">
    <location>
        <begin position="199"/>
        <end position="216"/>
    </location>
</feature>
<dbReference type="HOGENOM" id="CLU_048256_0_0_6"/>
<dbReference type="EMBL" id="CP001103">
    <property type="protein sequence ID" value="AEA98776.1"/>
    <property type="molecule type" value="Genomic_DNA"/>
</dbReference>
<evidence type="ECO:0000256" key="5">
    <source>
        <dbReference type="SAM" id="Phobius"/>
    </source>
</evidence>
<feature type="transmembrane region" description="Helical" evidence="5">
    <location>
        <begin position="409"/>
        <end position="426"/>
    </location>
</feature>
<dbReference type="GO" id="GO:0016020">
    <property type="term" value="C:membrane"/>
    <property type="evidence" value="ECO:0007669"/>
    <property type="project" value="UniProtKB-SubCell"/>
</dbReference>
<dbReference type="PANTHER" id="PTHR37422">
    <property type="entry name" value="TEICHURONIC ACID BIOSYNTHESIS PROTEIN TUAE"/>
    <property type="match status" value="1"/>
</dbReference>
<evidence type="ECO:0000313" key="7">
    <source>
        <dbReference type="EMBL" id="AEA98776.1"/>
    </source>
</evidence>
<keyword evidence="3 5" id="KW-1133">Transmembrane helix</keyword>
<dbReference type="AlphaFoldDB" id="F2G8R6"/>
<feature type="domain" description="O-antigen ligase-related" evidence="6">
    <location>
        <begin position="205"/>
        <end position="356"/>
    </location>
</feature>
<dbReference type="Proteomes" id="UP000001870">
    <property type="component" value="Chromosome"/>
</dbReference>
<sequence>MLQILLFAMTHIGCVVMSFARAPVYAFVLYQAIYFIHPANRWWGYMVPNLPYSFMSVAFMFLLVAVNFRTVKNNRFYKVPTFKWQLLLLLVTWFTYTQAIAPWHHSQLLDAYTKMFIILLLAFLLISNAKHLNIAIWGYLFGAWFSSFIVFQTGRNAGDRVEGVGTVDAPEANGLAAALAPAIVINLYYFWVSRTIKEKAFFAIAGVFTANAIVLINSRASFLAVAISVSYFMWKLFFSSFQRPRQKATVAWIAILGLCGAAYIVDYGFIERMKTIKSEEKTAQKETGKTRLTFWSAAVEVSKDHPLGLGARGFDAVSHVYVPSNVDTGQSRNRSVHSTWLEVLTEQGYTGFILFIFLLSSAYFTLRKIRKSLIEEGNIDAYFKMYALQCSLMCFAVSMTFMNRFRAEILGWLILFVAASYNVYFLKRNTIDKKGLMSK</sequence>